<feature type="region of interest" description="Disordered" evidence="4">
    <location>
        <begin position="138"/>
        <end position="159"/>
    </location>
</feature>
<evidence type="ECO:0000256" key="1">
    <source>
        <dbReference type="ARBA" id="ARBA00022723"/>
    </source>
</evidence>
<dbReference type="AlphaFoldDB" id="A0A6P5H7E2"/>
<evidence type="ECO:0000313" key="5">
    <source>
        <dbReference type="Proteomes" id="UP000515123"/>
    </source>
</evidence>
<dbReference type="PANTHER" id="PTHR14493">
    <property type="entry name" value="UNKEMPT FAMILY MEMBER"/>
    <property type="match status" value="1"/>
</dbReference>
<keyword evidence="2" id="KW-0863">Zinc-finger</keyword>
<dbReference type="OrthoDB" id="410307at2759"/>
<dbReference type="GeneID" id="109727560"/>
<protein>
    <submittedName>
        <fullName evidence="6">Zinc finger CCCH domain-containing protein 35-like</fullName>
    </submittedName>
</protein>
<dbReference type="InterPro" id="IPR045234">
    <property type="entry name" value="Unkempt-like"/>
</dbReference>
<evidence type="ECO:0000256" key="2">
    <source>
        <dbReference type="ARBA" id="ARBA00022771"/>
    </source>
</evidence>
<evidence type="ECO:0000256" key="3">
    <source>
        <dbReference type="ARBA" id="ARBA00022833"/>
    </source>
</evidence>
<feature type="compositionally biased region" description="Basic and acidic residues" evidence="4">
    <location>
        <begin position="11"/>
        <end position="21"/>
    </location>
</feature>
<dbReference type="RefSeq" id="XP_020113295.1">
    <property type="nucleotide sequence ID" value="XM_020257706.1"/>
</dbReference>
<accession>A0A6P5H7E2</accession>
<name>A0A6P5H7E2_ANACO</name>
<evidence type="ECO:0000256" key="4">
    <source>
        <dbReference type="SAM" id="MobiDB-lite"/>
    </source>
</evidence>
<organism evidence="5 6">
    <name type="scientific">Ananas comosus</name>
    <name type="common">Pineapple</name>
    <name type="synonym">Ananas ananas</name>
    <dbReference type="NCBI Taxonomy" id="4615"/>
    <lineage>
        <taxon>Eukaryota</taxon>
        <taxon>Viridiplantae</taxon>
        <taxon>Streptophyta</taxon>
        <taxon>Embryophyta</taxon>
        <taxon>Tracheophyta</taxon>
        <taxon>Spermatophyta</taxon>
        <taxon>Magnoliopsida</taxon>
        <taxon>Liliopsida</taxon>
        <taxon>Poales</taxon>
        <taxon>Bromeliaceae</taxon>
        <taxon>Bromelioideae</taxon>
        <taxon>Ananas</taxon>
    </lineage>
</organism>
<reference evidence="6" key="2">
    <citation type="submission" date="2025-08" db="UniProtKB">
        <authorList>
            <consortium name="RefSeq"/>
        </authorList>
    </citation>
    <scope>IDENTIFICATION</scope>
    <source>
        <tissue evidence="6">Leaf</tissue>
    </source>
</reference>
<dbReference type="PANTHER" id="PTHR14493:SF157">
    <property type="entry name" value="C3H1-TYPE DOMAIN-CONTAINING PROTEIN"/>
    <property type="match status" value="1"/>
</dbReference>
<gene>
    <name evidence="6" type="primary">LOC109727560</name>
</gene>
<feature type="region of interest" description="Disordered" evidence="4">
    <location>
        <begin position="182"/>
        <end position="206"/>
    </location>
</feature>
<feature type="region of interest" description="Disordered" evidence="4">
    <location>
        <begin position="1"/>
        <end position="21"/>
    </location>
</feature>
<keyword evidence="1" id="KW-0479">Metal-binding</keyword>
<dbReference type="Proteomes" id="UP000515123">
    <property type="component" value="Linkage group 2"/>
</dbReference>
<evidence type="ECO:0000313" key="6">
    <source>
        <dbReference type="RefSeq" id="XP_020113295.1"/>
    </source>
</evidence>
<sequence length="206" mass="22695">MGGEVGERDDEATKEGEGVCLDTDRRVRESEGVGEAAWSRMSVRNEKEDESFKIFFFFFPPRDQLFESWLHPAQYRTRLCKDETGCARRVCFFAHKPDELHAVNPSLASVSAGLALPSPRSSNDDVAAAALILFQQQQQTLPPPSSSSPSSCCARRSSTRGSAPRAACTVNGVMVHHYTSYEEPAASRDTSARARPSGDVRLSPRR</sequence>
<keyword evidence="3" id="KW-0862">Zinc</keyword>
<dbReference type="GO" id="GO:0008270">
    <property type="term" value="F:zinc ion binding"/>
    <property type="evidence" value="ECO:0007669"/>
    <property type="project" value="UniProtKB-KW"/>
</dbReference>
<reference evidence="5" key="1">
    <citation type="journal article" date="2015" name="Nat. Genet.">
        <title>The pineapple genome and the evolution of CAM photosynthesis.</title>
        <authorList>
            <person name="Ming R."/>
            <person name="VanBuren R."/>
            <person name="Wai C.M."/>
            <person name="Tang H."/>
            <person name="Schatz M.C."/>
            <person name="Bowers J.E."/>
            <person name="Lyons E."/>
            <person name="Wang M.L."/>
            <person name="Chen J."/>
            <person name="Biggers E."/>
            <person name="Zhang J."/>
            <person name="Huang L."/>
            <person name="Zhang L."/>
            <person name="Miao W."/>
            <person name="Zhang J."/>
            <person name="Ye Z."/>
            <person name="Miao C."/>
            <person name="Lin Z."/>
            <person name="Wang H."/>
            <person name="Zhou H."/>
            <person name="Yim W.C."/>
            <person name="Priest H.D."/>
            <person name="Zheng C."/>
            <person name="Woodhouse M."/>
            <person name="Edger P.P."/>
            <person name="Guyot R."/>
            <person name="Guo H.B."/>
            <person name="Guo H."/>
            <person name="Zheng G."/>
            <person name="Singh R."/>
            <person name="Sharma A."/>
            <person name="Min X."/>
            <person name="Zheng Y."/>
            <person name="Lee H."/>
            <person name="Gurtowski J."/>
            <person name="Sedlazeck F.J."/>
            <person name="Harkess A."/>
            <person name="McKain M.R."/>
            <person name="Liao Z."/>
            <person name="Fang J."/>
            <person name="Liu J."/>
            <person name="Zhang X."/>
            <person name="Zhang Q."/>
            <person name="Hu W."/>
            <person name="Qin Y."/>
            <person name="Wang K."/>
            <person name="Chen L.Y."/>
            <person name="Shirley N."/>
            <person name="Lin Y.R."/>
            <person name="Liu L.Y."/>
            <person name="Hernandez A.G."/>
            <person name="Wright C.L."/>
            <person name="Bulone V."/>
            <person name="Tuskan G.A."/>
            <person name="Heath K."/>
            <person name="Zee F."/>
            <person name="Moore P.H."/>
            <person name="Sunkar R."/>
            <person name="Leebens-Mack J.H."/>
            <person name="Mockler T."/>
            <person name="Bennetzen J.L."/>
            <person name="Freeling M."/>
            <person name="Sankoff D."/>
            <person name="Paterson A.H."/>
            <person name="Zhu X."/>
            <person name="Yang X."/>
            <person name="Smith J.A."/>
            <person name="Cushman J.C."/>
            <person name="Paull R.E."/>
            <person name="Yu Q."/>
        </authorList>
    </citation>
    <scope>NUCLEOTIDE SEQUENCE [LARGE SCALE GENOMIC DNA]</scope>
    <source>
        <strain evidence="5">cv. F153</strain>
    </source>
</reference>
<feature type="compositionally biased region" description="Low complexity" evidence="4">
    <location>
        <begin position="147"/>
        <end position="156"/>
    </location>
</feature>
<keyword evidence="5" id="KW-1185">Reference proteome</keyword>
<proteinExistence type="predicted"/>